<feature type="region of interest" description="Disordered" evidence="10">
    <location>
        <begin position="76"/>
        <end position="107"/>
    </location>
</feature>
<comment type="caution">
    <text evidence="11">The sequence shown here is derived from an EMBL/GenBank/DDBJ whole genome shotgun (WGS) entry which is preliminary data.</text>
</comment>
<dbReference type="Gene3D" id="3.30.2460.20">
    <property type="match status" value="1"/>
</dbReference>
<dbReference type="Pfam" id="PF00110">
    <property type="entry name" value="wnt"/>
    <property type="match status" value="1"/>
</dbReference>
<dbReference type="EMBL" id="NCKU01002123">
    <property type="protein sequence ID" value="RWS10360.1"/>
    <property type="molecule type" value="Genomic_DNA"/>
</dbReference>
<dbReference type="AlphaFoldDB" id="A0A3S3P4J4"/>
<evidence type="ECO:0000256" key="3">
    <source>
        <dbReference type="ARBA" id="ARBA00022473"/>
    </source>
</evidence>
<dbReference type="GO" id="GO:0030182">
    <property type="term" value="P:neuron differentiation"/>
    <property type="evidence" value="ECO:0007669"/>
    <property type="project" value="TreeGrafter"/>
</dbReference>
<keyword evidence="7" id="KW-1015">Disulfide bond</keyword>
<dbReference type="InterPro" id="IPR043158">
    <property type="entry name" value="Wnt_C"/>
</dbReference>
<reference evidence="11 13" key="1">
    <citation type="journal article" date="2018" name="Gigascience">
        <title>Genomes of trombidid mites reveal novel predicted allergens and laterally-transferred genes associated with secondary metabolism.</title>
        <authorList>
            <person name="Dong X."/>
            <person name="Chaisiri K."/>
            <person name="Xia D."/>
            <person name="Armstrong S.D."/>
            <person name="Fang Y."/>
            <person name="Donnelly M.J."/>
            <person name="Kadowaki T."/>
            <person name="McGarry J.W."/>
            <person name="Darby A.C."/>
            <person name="Makepeace B.L."/>
        </authorList>
    </citation>
    <scope>NUCLEOTIDE SEQUENCE [LARGE SCALE GENOMIC DNA]</scope>
    <source>
        <strain evidence="11">UoL-WK</strain>
    </source>
</reference>
<evidence type="ECO:0000256" key="4">
    <source>
        <dbReference type="ARBA" id="ARBA00022525"/>
    </source>
</evidence>
<keyword evidence="3 9" id="KW-0217">Developmental protein</keyword>
<dbReference type="Proteomes" id="UP000285301">
    <property type="component" value="Unassembled WGS sequence"/>
</dbReference>
<dbReference type="PANTHER" id="PTHR12027:SF70">
    <property type="entry name" value="PROTEIN WNT-16"/>
    <property type="match status" value="1"/>
</dbReference>
<dbReference type="FunFam" id="3.30.2460.20:FF:000001">
    <property type="entry name" value="Wnt homolog"/>
    <property type="match status" value="1"/>
</dbReference>
<dbReference type="GO" id="GO:0007517">
    <property type="term" value="P:muscle organ development"/>
    <property type="evidence" value="ECO:0007669"/>
    <property type="project" value="UniProtKB-ARBA"/>
</dbReference>
<evidence type="ECO:0000256" key="7">
    <source>
        <dbReference type="ARBA" id="ARBA00023157"/>
    </source>
</evidence>
<dbReference type="OrthoDB" id="5945655at2759"/>
<dbReference type="GO" id="GO:0000902">
    <property type="term" value="P:cell morphogenesis"/>
    <property type="evidence" value="ECO:0007669"/>
    <property type="project" value="UniProtKB-ARBA"/>
</dbReference>
<comment type="similarity">
    <text evidence="2 9">Belongs to the Wnt family.</text>
</comment>
<dbReference type="GO" id="GO:0005125">
    <property type="term" value="F:cytokine activity"/>
    <property type="evidence" value="ECO:0007669"/>
    <property type="project" value="TreeGrafter"/>
</dbReference>
<evidence type="ECO:0000256" key="8">
    <source>
        <dbReference type="ARBA" id="ARBA00023288"/>
    </source>
</evidence>
<dbReference type="GO" id="GO:0045165">
    <property type="term" value="P:cell fate commitment"/>
    <property type="evidence" value="ECO:0007669"/>
    <property type="project" value="TreeGrafter"/>
</dbReference>
<evidence type="ECO:0000313" key="12">
    <source>
        <dbReference type="EMBL" id="RWS10360.1"/>
    </source>
</evidence>
<feature type="compositionally biased region" description="Polar residues" evidence="10">
    <location>
        <begin position="76"/>
        <end position="85"/>
    </location>
</feature>
<name>A0A3S3P4J4_9ACAR</name>
<keyword evidence="6 9" id="KW-0879">Wnt signaling pathway</keyword>
<comment type="subcellular location">
    <subcellularLocation>
        <location evidence="1 9">Secreted</location>
        <location evidence="1 9">Extracellular space</location>
        <location evidence="1 9">Extracellular matrix</location>
    </subcellularLocation>
</comment>
<keyword evidence="5" id="KW-0272">Extracellular matrix</keyword>
<dbReference type="GO" id="GO:0060070">
    <property type="term" value="P:canonical Wnt signaling pathway"/>
    <property type="evidence" value="ECO:0007669"/>
    <property type="project" value="TreeGrafter"/>
</dbReference>
<sequence length="422" mass="47220">MPCRLLERDHFQWCLAARAAIMSSWRYLGMSGVLQPNNHIPQDTFSSFSRENDFLSDRSADPLRHSAVDNTIATSDIANSQSNNPFAVPSSLPTSSTPSSSTGSPTTAEALCATVPGLVSQQLKVCEAHPNAMLAVSEGARRGIVECQHQFKNERWNCTPEGEYEVFGHTLQRGSRETAFLYAITSAGVVHAITQSCSAGNLTDCSCDRSRQGQSTPDGWKWGGCSDNIHYGMLFAKHFVDAPERLARKRTRDIRAMMNLHNNHAGRLAIANQMELKCRCHGVSGSCELKTCWRTLPTFALVGNYLKQKYEHSIQISPKAKKRLRRRGKVKRKVPVRKEDLVHIHKSPNYCLEDPKRGILGTCGRQCNKTSTGPESCNLLCCGRGYNTQVFRKLERCHCKFHWCCHVTCSICENQMEIYTCK</sequence>
<evidence type="ECO:0000256" key="1">
    <source>
        <dbReference type="ARBA" id="ARBA00004498"/>
    </source>
</evidence>
<accession>A0A3S3P4J4</accession>
<proteinExistence type="inferred from homology"/>
<evidence type="ECO:0000256" key="10">
    <source>
        <dbReference type="SAM" id="MobiDB-lite"/>
    </source>
</evidence>
<evidence type="ECO:0000256" key="9">
    <source>
        <dbReference type="RuleBase" id="RU003500"/>
    </source>
</evidence>
<dbReference type="InterPro" id="IPR005817">
    <property type="entry name" value="Wnt"/>
</dbReference>
<dbReference type="PROSITE" id="PS00246">
    <property type="entry name" value="WNT1"/>
    <property type="match status" value="1"/>
</dbReference>
<protein>
    <recommendedName>
        <fullName evidence="9">Protein Wnt</fullName>
    </recommendedName>
</protein>
<keyword evidence="4" id="KW-0964">Secreted</keyword>
<dbReference type="EMBL" id="NCKU01003249">
    <property type="protein sequence ID" value="RWS07889.1"/>
    <property type="molecule type" value="Genomic_DNA"/>
</dbReference>
<reference evidence="11" key="2">
    <citation type="submission" date="2018-11" db="EMBL/GenBank/DDBJ databases">
        <title>Trombidioid mite genomics.</title>
        <authorList>
            <person name="Dong X."/>
        </authorList>
    </citation>
    <scope>NUCLEOTIDE SEQUENCE</scope>
    <source>
        <strain evidence="11">UoL-WK</strain>
    </source>
</reference>
<dbReference type="STRING" id="1965070.A0A3S3P4J4"/>
<organism evidence="11 13">
    <name type="scientific">Dinothrombium tinctorium</name>
    <dbReference type="NCBI Taxonomy" id="1965070"/>
    <lineage>
        <taxon>Eukaryota</taxon>
        <taxon>Metazoa</taxon>
        <taxon>Ecdysozoa</taxon>
        <taxon>Arthropoda</taxon>
        <taxon>Chelicerata</taxon>
        <taxon>Arachnida</taxon>
        <taxon>Acari</taxon>
        <taxon>Acariformes</taxon>
        <taxon>Trombidiformes</taxon>
        <taxon>Prostigmata</taxon>
        <taxon>Anystina</taxon>
        <taxon>Parasitengona</taxon>
        <taxon>Trombidioidea</taxon>
        <taxon>Trombidiidae</taxon>
        <taxon>Dinothrombium</taxon>
    </lineage>
</organism>
<evidence type="ECO:0000256" key="6">
    <source>
        <dbReference type="ARBA" id="ARBA00022687"/>
    </source>
</evidence>
<dbReference type="CDD" id="cd19344">
    <property type="entry name" value="Wnt_Wnt16"/>
    <property type="match status" value="1"/>
</dbReference>
<comment type="function">
    <text evidence="9">Ligand for members of the frizzled family of seven transmembrane receptors.</text>
</comment>
<keyword evidence="8" id="KW-0449">Lipoprotein</keyword>
<dbReference type="PRINTS" id="PR01349">
    <property type="entry name" value="WNTPROTEIN"/>
</dbReference>
<gene>
    <name evidence="12" type="ORF">B4U79_03716</name>
    <name evidence="11" type="ORF">B4U79_06138</name>
</gene>
<keyword evidence="13" id="KW-1185">Reference proteome</keyword>
<dbReference type="GO" id="GO:0005615">
    <property type="term" value="C:extracellular space"/>
    <property type="evidence" value="ECO:0007669"/>
    <property type="project" value="TreeGrafter"/>
</dbReference>
<feature type="compositionally biased region" description="Low complexity" evidence="10">
    <location>
        <begin position="89"/>
        <end position="107"/>
    </location>
</feature>
<evidence type="ECO:0000313" key="13">
    <source>
        <dbReference type="Proteomes" id="UP000285301"/>
    </source>
</evidence>
<dbReference type="SMART" id="SM00097">
    <property type="entry name" value="WNT1"/>
    <property type="match status" value="1"/>
</dbReference>
<evidence type="ECO:0000313" key="11">
    <source>
        <dbReference type="EMBL" id="RWS07889.1"/>
    </source>
</evidence>
<evidence type="ECO:0000256" key="2">
    <source>
        <dbReference type="ARBA" id="ARBA00005683"/>
    </source>
</evidence>
<dbReference type="GO" id="GO:0005109">
    <property type="term" value="F:frizzled binding"/>
    <property type="evidence" value="ECO:0007669"/>
    <property type="project" value="TreeGrafter"/>
</dbReference>
<dbReference type="InterPro" id="IPR018161">
    <property type="entry name" value="Wnt_CS"/>
</dbReference>
<dbReference type="PANTHER" id="PTHR12027">
    <property type="entry name" value="WNT RELATED"/>
    <property type="match status" value="1"/>
</dbReference>
<evidence type="ECO:0000256" key="5">
    <source>
        <dbReference type="ARBA" id="ARBA00022530"/>
    </source>
</evidence>